<feature type="compositionally biased region" description="Polar residues" evidence="3">
    <location>
        <begin position="1129"/>
        <end position="1138"/>
    </location>
</feature>
<protein>
    <recommendedName>
        <fullName evidence="4">LNS2/PITP domain-containing protein</fullName>
    </recommendedName>
</protein>
<sequence length="2608" mass="262177">MDSESRALSITGDGRLLIVGFADGTVASLSWSGKMREVSYPLDDATDFGAEGYPDAEQLDQLGRRMDALNTQSSGPLATPPGEQQQQRRDTVGTQPTTPGAGGTGATAFASAATVPVGLYTTYGRAVGALLPPSQLSRAIVQMRYCELSGQVVMVLADGAAAVCGAGEGGLSPLSDLSFGRWLCGPAQQAVCAQVGARAQLIAVGRESGEVALYRLYRTAIGSHGAQDGGMSPFNSGPLPEAYDGAAWEPPVRVLSLESWGHKVQQTGPVSQIEWSPDGRALAVGYAGQGVVVWSPSGCRLMCSLRQPGPTSILSPLPSFLPRGTISHQTSMAGRGGDAGRSTLSPVPSMGGAGFSGPRSYNGVATAAGPQISPQVPLDGGVSALCWGPGGYQLEVGELGAAYSGGSLLELHFAHSLPGQHRVARGGLGSSLADEEVHVLQGHDRLLIIREPGEAAMGVVPWATGDGNEPAVGQVGDLTVSHVPVPYSYVSSNWPLQHCAVSASGSDVAVAGKNGLAVYNRVTERWRLFGDISQERQVSCRAMGWLSSGVLVACSGPDPHAPPAPPPASGPLVMGGSGSTGAGGVSGSELLLLPRYHLDLTSLLARHPLSQPPMAMDCLGSHILLASEPLEITLLEVTVHGELSPTGDPRATISTLRQISMVDVGRYLSDVALVPLMPIAASAVGGGGPTATASAPSSVSSSSAAAAAASSSSGAGAMVAAPKQCVLLRWGGLLSVLDLEKGSEVALATEVEAFWLSDALTCQATSSTPMGGAGAWGAGPWPPAPPNGVPASGATSGMGSESSSLAALGAEAASGLAAAAAAAGGAEASSSSAAAAGTSAASAPASTSAATLDVEMPWWLYGPAGMQLCFPSSLTAPQSPHSFIMAPYKEGHDIELEFDQEVYPVGISLADDAIVGITQRIVRGQASLLTFGGAGGGASTMSASQLPCFHPIPESQPVLPCLLRRLLQRGAFKEAVMLARRHARGPHFARSLEWLLFTALEIETNTSSLTRLPVNSLLSAAAELVRHFPALFAEVVVSVARKTDAALWPPLFDAVGSPSLLLEGLVEAGELASAACFLLIIDRLEGAPAAQAQALRLMRSSLQRGQYPLCCELLRFVVPPSPAEADGRASTTELSFATSLDAPKQLTDDEAEPGAGPREASDSHAGGKRPSKAEGTDGEATPAASGNAQGGRTWLGWLLGYGSGPSAAAADAPGAKEEHEQPQSQQADATTSSVSDLEGPPVLPSVSRVQQTLAMLGDTGPPGQGRLPLPGNPSLAASGVAAAAAGAPGSPALAQMLLAAGAPSSSAVTARSACKLVAEHAWSLLESGHLMALGQLAQASAFLPCGLSGLMVQHRDSAYAQSGCASHAPLELLSALALAVSELPVWSSEEVEAVAAAVAALCREVGAVAWAVALAVLLVDASTVTAFRHAQPALWAQFVSMLHADGTFVYLWDIVEVLSGEAEDAAMAAAAAAAAAAVEGQRSGAGMVRKSGAEEADDEGADVGPLSAALRAAGGLNASVGHVEVRQLSFGMPQPPASPGGATGPSSEIEEAEAGPQSGVVYGGSAVLTAVSNITPHIAGAVDILVIEQPDGTRKASPFYGQPAPFGMQIGMYGQAYFAKGTADIAEGDEDEQEALLAGVMSPPSGYSSGADGDAAEAGETLSAVRRRISGMKAARIAGNGEGCSGPVRARGAAGDSSSRLPVPALGGAPSQTTYAAVSAGAVAIGLSSSQMQSIGEALHAQLAPALSANDRNESFLSAHETLAGPLGEDVVAAAVAAGASQSLLASPDRSVCGQRPQRPSQLGSQGALQPSGGSAISLTADSEAVSPCGCLHHHHDHHHDGYLHSTSAPLPSSAINAAAGAAAAASSAASDRSTAFGMAADPAAGMTADQRQQPSPGMQLSLCGSRLTAQMPYTAALEVFNASLLSEEAFVTHGSVLLASTELMVRLGNGAIYPWHVLSHSLVGLLAFGSWQVPPGAVFWAPDGAAPIDAASAAALLASAAQGAGAAAAGAAREGAGGEADGLVGGSVNTTPKRASGSVGSWLWPFGGRRDRSSAAGGARAAGGAGGRSPPPGSPVAERQASMDRPGKGPAPPQPVLQRRQSSGLPSESAAAEGAACVPAAGPGGGVSHRSGSGFTVTKKSLTPSAEQLAALDLKQGQNTITYRIGGSELKAYVYYLHWRTKIVISDIDGTITRSDVLGHLLPAMGLDWSHPGIAELLSNISSNNYQIMYLSSRSISQANITRDFINTLVQGQHRMPLGPVIISPHGLLPSLYREMILRRPHDFKIETLLDIRALFPPSWNPFYGGFGNRDTDEISYREVGVPPTRTFIINPRGELRQPVDKRTEDGGDGDAIAIRDPPDLEAGVEQSSLSALAAVGTDAAAGGARPVVPARSASAGVRSRAAASGSGGTGSGTPLSSLSAINQLVHDIFPPLQLADGPTRPRAGPRTAAAGDGDALEAIASSGGSGSAPGPASRGSGGSGGSSGSETGSGGSRGGAEARALEDRAVSGPASGPADGSDGGADAPDAGTASARSAAGSSHGAPGGDSARQHSGSAGRAGVPGAPPADVAASTPQALSCGLGPGADIGAGQVAALEGVATGLPVSLSA</sequence>
<dbReference type="PANTHER" id="PTHR22746:SF10">
    <property type="entry name" value="GUANINE NUCLEOTIDE EXCHANGE FACTOR SUBUNIT RIC1"/>
    <property type="match status" value="1"/>
</dbReference>
<dbReference type="GO" id="GO:0005829">
    <property type="term" value="C:cytosol"/>
    <property type="evidence" value="ECO:0007669"/>
    <property type="project" value="TreeGrafter"/>
</dbReference>
<feature type="region of interest" description="Disordered" evidence="3">
    <location>
        <begin position="70"/>
        <end position="105"/>
    </location>
</feature>
<evidence type="ECO:0000256" key="1">
    <source>
        <dbReference type="ARBA" id="ARBA00004370"/>
    </source>
</evidence>
<dbReference type="OrthoDB" id="67540at2759"/>
<dbReference type="InterPro" id="IPR013209">
    <property type="entry name" value="LNS2"/>
</dbReference>
<dbReference type="Proteomes" id="UP000075714">
    <property type="component" value="Unassembled WGS sequence"/>
</dbReference>
<name>A0A150H1E4_GONPE</name>
<feature type="region of interest" description="Disordered" evidence="3">
    <location>
        <begin position="1786"/>
        <end position="1816"/>
    </location>
</feature>
<comment type="subcellular location">
    <subcellularLocation>
        <location evidence="1">Membrane</location>
    </subcellularLocation>
</comment>
<keyword evidence="6" id="KW-1185">Reference proteome</keyword>
<dbReference type="GO" id="GO:0000139">
    <property type="term" value="C:Golgi membrane"/>
    <property type="evidence" value="ECO:0007669"/>
    <property type="project" value="TreeGrafter"/>
</dbReference>
<feature type="region of interest" description="Disordered" evidence="3">
    <location>
        <begin position="2459"/>
        <end position="2588"/>
    </location>
</feature>
<dbReference type="PANTHER" id="PTHR22746">
    <property type="entry name" value="RAB6A-GEF COMPLEX PARTNER PROTEIN 1"/>
    <property type="match status" value="1"/>
</dbReference>
<evidence type="ECO:0000256" key="2">
    <source>
        <dbReference type="ARBA" id="ARBA00023136"/>
    </source>
</evidence>
<organism evidence="5 6">
    <name type="scientific">Gonium pectorale</name>
    <name type="common">Green alga</name>
    <dbReference type="NCBI Taxonomy" id="33097"/>
    <lineage>
        <taxon>Eukaryota</taxon>
        <taxon>Viridiplantae</taxon>
        <taxon>Chlorophyta</taxon>
        <taxon>core chlorophytes</taxon>
        <taxon>Chlorophyceae</taxon>
        <taxon>CS clade</taxon>
        <taxon>Chlamydomonadales</taxon>
        <taxon>Volvocaceae</taxon>
        <taxon>Gonium</taxon>
    </lineage>
</organism>
<dbReference type="SUPFAM" id="SSF69322">
    <property type="entry name" value="Tricorn protease domain 2"/>
    <property type="match status" value="1"/>
</dbReference>
<feature type="region of interest" description="Disordered" evidence="3">
    <location>
        <begin position="2017"/>
        <end position="2115"/>
    </location>
</feature>
<feature type="region of interest" description="Disordered" evidence="3">
    <location>
        <begin position="1124"/>
        <end position="1189"/>
    </location>
</feature>
<feature type="compositionally biased region" description="Gly residues" evidence="3">
    <location>
        <begin position="2477"/>
        <end position="2496"/>
    </location>
</feature>
<feature type="compositionally biased region" description="Pro residues" evidence="3">
    <location>
        <begin position="559"/>
        <end position="569"/>
    </location>
</feature>
<dbReference type="GO" id="GO:0034066">
    <property type="term" value="C:Ric1-Rgp1 guanyl-nucleotide exchange factor complex"/>
    <property type="evidence" value="ECO:0007669"/>
    <property type="project" value="InterPro"/>
</dbReference>
<feature type="region of interest" description="Disordered" evidence="3">
    <location>
        <begin position="1530"/>
        <end position="1556"/>
    </location>
</feature>
<feature type="domain" description="LNS2/PITP" evidence="4">
    <location>
        <begin position="2184"/>
        <end position="2340"/>
    </location>
</feature>
<gene>
    <name evidence="5" type="ORF">GPECTOR_2g1446</name>
</gene>
<dbReference type="Pfam" id="PF07064">
    <property type="entry name" value="RIC1"/>
    <property type="match status" value="1"/>
</dbReference>
<dbReference type="Pfam" id="PF08235">
    <property type="entry name" value="LNS2"/>
    <property type="match status" value="1"/>
</dbReference>
<feature type="region of interest" description="Disordered" evidence="3">
    <location>
        <begin position="1205"/>
        <end position="1243"/>
    </location>
</feature>
<feature type="compositionally biased region" description="Low complexity" evidence="3">
    <location>
        <begin position="2391"/>
        <end position="2406"/>
    </location>
</feature>
<feature type="region of interest" description="Disordered" evidence="3">
    <location>
        <begin position="2391"/>
        <end position="2417"/>
    </location>
</feature>
<dbReference type="STRING" id="33097.A0A150H1E4"/>
<dbReference type="InterPro" id="IPR040096">
    <property type="entry name" value="Ric1"/>
</dbReference>
<feature type="compositionally biased region" description="Low complexity" evidence="3">
    <location>
        <begin position="2509"/>
        <end position="2572"/>
    </location>
</feature>
<evidence type="ECO:0000313" key="6">
    <source>
        <dbReference type="Proteomes" id="UP000075714"/>
    </source>
</evidence>
<dbReference type="InterPro" id="IPR015943">
    <property type="entry name" value="WD40/YVTN_repeat-like_dom_sf"/>
</dbReference>
<dbReference type="SUPFAM" id="SSF56784">
    <property type="entry name" value="HAD-like"/>
    <property type="match status" value="1"/>
</dbReference>
<feature type="region of interest" description="Disordered" evidence="3">
    <location>
        <begin position="559"/>
        <end position="580"/>
    </location>
</feature>
<dbReference type="InterPro" id="IPR031315">
    <property type="entry name" value="LNS2/PITP"/>
</dbReference>
<feature type="compositionally biased region" description="Low complexity" evidence="3">
    <location>
        <begin position="2103"/>
        <end position="2115"/>
    </location>
</feature>
<feature type="compositionally biased region" description="Polar residues" evidence="3">
    <location>
        <begin position="1798"/>
        <end position="1816"/>
    </location>
</feature>
<dbReference type="InterPro" id="IPR009771">
    <property type="entry name" value="RIC1_C"/>
</dbReference>
<accession>A0A150H1E4</accession>
<keyword evidence="2" id="KW-0472">Membrane</keyword>
<dbReference type="EMBL" id="LSYV01000003">
    <property type="protein sequence ID" value="KXZ55895.1"/>
    <property type="molecule type" value="Genomic_DNA"/>
</dbReference>
<feature type="region of interest" description="Disordered" evidence="3">
    <location>
        <begin position="771"/>
        <end position="797"/>
    </location>
</feature>
<evidence type="ECO:0000256" key="3">
    <source>
        <dbReference type="SAM" id="MobiDB-lite"/>
    </source>
</evidence>
<feature type="compositionally biased region" description="Gly residues" evidence="3">
    <location>
        <begin position="2017"/>
        <end position="2026"/>
    </location>
</feature>
<comment type="caution">
    <text evidence="5">The sequence shown here is derived from an EMBL/GenBank/DDBJ whole genome shotgun (WGS) entry which is preliminary data.</text>
</comment>
<reference evidence="6" key="1">
    <citation type="journal article" date="2016" name="Nat. Commun.">
        <title>The Gonium pectorale genome demonstrates co-option of cell cycle regulation during the evolution of multicellularity.</title>
        <authorList>
            <person name="Hanschen E.R."/>
            <person name="Marriage T.N."/>
            <person name="Ferris P.J."/>
            <person name="Hamaji T."/>
            <person name="Toyoda A."/>
            <person name="Fujiyama A."/>
            <person name="Neme R."/>
            <person name="Noguchi H."/>
            <person name="Minakuchi Y."/>
            <person name="Suzuki M."/>
            <person name="Kawai-Toyooka H."/>
            <person name="Smith D.R."/>
            <person name="Sparks H."/>
            <person name="Anderson J."/>
            <person name="Bakaric R."/>
            <person name="Luria V."/>
            <person name="Karger A."/>
            <person name="Kirschner M.W."/>
            <person name="Durand P.M."/>
            <person name="Michod R.E."/>
            <person name="Nozaki H."/>
            <person name="Olson B.J."/>
        </authorList>
    </citation>
    <scope>NUCLEOTIDE SEQUENCE [LARGE SCALE GENOMIC DNA]</scope>
    <source>
        <strain evidence="6">NIES-2863</strain>
    </source>
</reference>
<evidence type="ECO:0000259" key="4">
    <source>
        <dbReference type="SMART" id="SM00775"/>
    </source>
</evidence>
<dbReference type="GO" id="GO:0042147">
    <property type="term" value="P:retrograde transport, endosome to Golgi"/>
    <property type="evidence" value="ECO:0007669"/>
    <property type="project" value="TreeGrafter"/>
</dbReference>
<dbReference type="InterPro" id="IPR036412">
    <property type="entry name" value="HAD-like_sf"/>
</dbReference>
<proteinExistence type="predicted"/>
<dbReference type="GO" id="GO:0006886">
    <property type="term" value="P:intracellular protein transport"/>
    <property type="evidence" value="ECO:0007669"/>
    <property type="project" value="InterPro"/>
</dbReference>
<dbReference type="Gene3D" id="2.130.10.10">
    <property type="entry name" value="YVTN repeat-like/Quinoprotein amine dehydrogenase"/>
    <property type="match status" value="1"/>
</dbReference>
<feature type="compositionally biased region" description="Polar residues" evidence="3">
    <location>
        <begin position="1222"/>
        <end position="1235"/>
    </location>
</feature>
<dbReference type="SMART" id="SM00775">
    <property type="entry name" value="LNS2"/>
    <property type="match status" value="1"/>
</dbReference>
<evidence type="ECO:0000313" key="5">
    <source>
        <dbReference type="EMBL" id="KXZ55895.1"/>
    </source>
</evidence>